<evidence type="ECO:0000313" key="2">
    <source>
        <dbReference type="Proteomes" id="UP000179270"/>
    </source>
</evidence>
<accession>A0A1F7I7K0</accession>
<proteinExistence type="predicted"/>
<gene>
    <name evidence="1" type="ORF">A3A74_05235</name>
</gene>
<comment type="caution">
    <text evidence="1">The sequence shown here is derived from an EMBL/GenBank/DDBJ whole genome shotgun (WGS) entry which is preliminary data.</text>
</comment>
<organism evidence="1 2">
    <name type="scientific">Candidatus Roizmanbacteria bacterium RIFCSPLOWO2_01_FULL_35_13</name>
    <dbReference type="NCBI Taxonomy" id="1802055"/>
    <lineage>
        <taxon>Bacteria</taxon>
        <taxon>Candidatus Roizmaniibacteriota</taxon>
    </lineage>
</organism>
<evidence type="ECO:0000313" key="1">
    <source>
        <dbReference type="EMBL" id="OGK39344.1"/>
    </source>
</evidence>
<dbReference type="Proteomes" id="UP000179270">
    <property type="component" value="Unassembled WGS sequence"/>
</dbReference>
<dbReference type="EMBL" id="MGAF01000052">
    <property type="protein sequence ID" value="OGK39344.1"/>
    <property type="molecule type" value="Genomic_DNA"/>
</dbReference>
<protein>
    <submittedName>
        <fullName evidence="1">Uncharacterized protein</fullName>
    </submittedName>
</protein>
<reference evidence="1 2" key="1">
    <citation type="journal article" date="2016" name="Nat. Commun.">
        <title>Thousands of microbial genomes shed light on interconnected biogeochemical processes in an aquifer system.</title>
        <authorList>
            <person name="Anantharaman K."/>
            <person name="Brown C.T."/>
            <person name="Hug L.A."/>
            <person name="Sharon I."/>
            <person name="Castelle C.J."/>
            <person name="Probst A.J."/>
            <person name="Thomas B.C."/>
            <person name="Singh A."/>
            <person name="Wilkins M.J."/>
            <person name="Karaoz U."/>
            <person name="Brodie E.L."/>
            <person name="Williams K.H."/>
            <person name="Hubbard S.S."/>
            <person name="Banfield J.F."/>
        </authorList>
    </citation>
    <scope>NUCLEOTIDE SEQUENCE [LARGE SCALE GENOMIC DNA]</scope>
</reference>
<dbReference type="STRING" id="1802055.A3A74_05235"/>
<dbReference type="AlphaFoldDB" id="A0A1F7I7K0"/>
<name>A0A1F7I7K0_9BACT</name>
<sequence length="66" mass="7825">MEKITLYDIAAWKSHLVEMREQFAQHIMNHSGKPLTTCHDYIKFSTSIRSDQETIRDIEREQKSSN</sequence>